<comment type="pathway">
    <text evidence="1 6">Carbohydrate biosynthesis; dTDP-L-rhamnose biosynthesis.</text>
</comment>
<evidence type="ECO:0000256" key="5">
    <source>
        <dbReference type="ARBA" id="ARBA00048200"/>
    </source>
</evidence>
<accession>A0ABS5S6D5</accession>
<protein>
    <recommendedName>
        <fullName evidence="4 6">dTDP-4-dehydrorhamnose reductase</fullName>
        <ecNumber evidence="3 6">1.1.1.133</ecNumber>
    </recommendedName>
</protein>
<dbReference type="InterPro" id="IPR036291">
    <property type="entry name" value="NAD(P)-bd_dom_sf"/>
</dbReference>
<dbReference type="Pfam" id="PF04321">
    <property type="entry name" value="RmlD_sub_bind"/>
    <property type="match status" value="1"/>
</dbReference>
<name>A0ABS5S6D5_9FLAO</name>
<evidence type="ECO:0000256" key="6">
    <source>
        <dbReference type="RuleBase" id="RU364082"/>
    </source>
</evidence>
<comment type="function">
    <text evidence="6">Catalyzes the reduction of dTDP-6-deoxy-L-lyxo-4-hexulose to yield dTDP-L-rhamnose.</text>
</comment>
<organism evidence="8 9">
    <name type="scientific">Aequorivita echinoideorum</name>
    <dbReference type="NCBI Taxonomy" id="1549647"/>
    <lineage>
        <taxon>Bacteria</taxon>
        <taxon>Pseudomonadati</taxon>
        <taxon>Bacteroidota</taxon>
        <taxon>Flavobacteriia</taxon>
        <taxon>Flavobacteriales</taxon>
        <taxon>Flavobacteriaceae</taxon>
        <taxon>Aequorivita</taxon>
    </lineage>
</organism>
<proteinExistence type="inferred from homology"/>
<evidence type="ECO:0000313" key="9">
    <source>
        <dbReference type="Proteomes" id="UP001297092"/>
    </source>
</evidence>
<evidence type="ECO:0000256" key="3">
    <source>
        <dbReference type="ARBA" id="ARBA00012929"/>
    </source>
</evidence>
<reference evidence="8 9" key="1">
    <citation type="submission" date="2021-05" db="EMBL/GenBank/DDBJ databases">
        <title>Aequorivita echinoideorum JCM 30378 genome.</title>
        <authorList>
            <person name="Zhang H."/>
            <person name="Li C."/>
        </authorList>
    </citation>
    <scope>NUCLEOTIDE SEQUENCE [LARGE SCALE GENOMIC DNA]</scope>
    <source>
        <strain evidence="8 9">JCM30378</strain>
    </source>
</reference>
<keyword evidence="6 8" id="KW-0560">Oxidoreductase</keyword>
<comment type="catalytic activity">
    <reaction evidence="5">
        <text>dTDP-beta-L-rhamnose + NADP(+) = dTDP-4-dehydro-beta-L-rhamnose + NADPH + H(+)</text>
        <dbReference type="Rhea" id="RHEA:21796"/>
        <dbReference type="ChEBI" id="CHEBI:15378"/>
        <dbReference type="ChEBI" id="CHEBI:57510"/>
        <dbReference type="ChEBI" id="CHEBI:57783"/>
        <dbReference type="ChEBI" id="CHEBI:58349"/>
        <dbReference type="ChEBI" id="CHEBI:62830"/>
        <dbReference type="EC" id="1.1.1.133"/>
    </reaction>
</comment>
<evidence type="ECO:0000256" key="1">
    <source>
        <dbReference type="ARBA" id="ARBA00004781"/>
    </source>
</evidence>
<dbReference type="GO" id="GO:0008831">
    <property type="term" value="F:dTDP-4-dehydrorhamnose reductase activity"/>
    <property type="evidence" value="ECO:0007669"/>
    <property type="project" value="UniProtKB-EC"/>
</dbReference>
<evidence type="ECO:0000256" key="2">
    <source>
        <dbReference type="ARBA" id="ARBA00010944"/>
    </source>
</evidence>
<keyword evidence="6" id="KW-0521">NADP</keyword>
<dbReference type="InterPro" id="IPR005913">
    <property type="entry name" value="dTDP_dehydrorham_reduct"/>
</dbReference>
<dbReference type="EMBL" id="JAHCTB010000003">
    <property type="protein sequence ID" value="MBT0607947.1"/>
    <property type="molecule type" value="Genomic_DNA"/>
</dbReference>
<dbReference type="SUPFAM" id="SSF51735">
    <property type="entry name" value="NAD(P)-binding Rossmann-fold domains"/>
    <property type="match status" value="1"/>
</dbReference>
<evidence type="ECO:0000313" key="8">
    <source>
        <dbReference type="EMBL" id="MBT0607947.1"/>
    </source>
</evidence>
<dbReference type="PANTHER" id="PTHR10491">
    <property type="entry name" value="DTDP-4-DEHYDRORHAMNOSE REDUCTASE"/>
    <property type="match status" value="1"/>
</dbReference>
<dbReference type="CDD" id="cd05254">
    <property type="entry name" value="dTDP_HR_like_SDR_e"/>
    <property type="match status" value="1"/>
</dbReference>
<gene>
    <name evidence="8" type="primary">rfbD</name>
    <name evidence="8" type="ORF">KIV10_07115</name>
</gene>
<dbReference type="Gene3D" id="3.90.25.10">
    <property type="entry name" value="UDP-galactose 4-epimerase, domain 1"/>
    <property type="match status" value="1"/>
</dbReference>
<evidence type="ECO:0000259" key="7">
    <source>
        <dbReference type="Pfam" id="PF04321"/>
    </source>
</evidence>
<evidence type="ECO:0000256" key="4">
    <source>
        <dbReference type="ARBA" id="ARBA00017099"/>
    </source>
</evidence>
<comment type="similarity">
    <text evidence="2 6">Belongs to the dTDP-4-dehydrorhamnose reductase family.</text>
</comment>
<dbReference type="InterPro" id="IPR029903">
    <property type="entry name" value="RmlD-like-bd"/>
</dbReference>
<comment type="caution">
    <text evidence="8">The sequence shown here is derived from an EMBL/GenBank/DDBJ whole genome shotgun (WGS) entry which is preliminary data.</text>
</comment>
<dbReference type="EC" id="1.1.1.133" evidence="3 6"/>
<sequence>MSTILVTGAHGQLGSEIRKISTNFAQFNFVFAGRDEMPLENKDAIVSFLEKTKPSCIINAGAYTAVDKAETERELADQVNHIAVGVIAKWCKLNNTKLIHISTDYVFDGNSQIPLDEAAKTAPVNWYGETKLRGEEAILEAMNDAIIIRTAWVYSEYGNNFVKTMLRLLKERDRLTVVNDQIGAPTYALDLAEAILKIVSSGKWETGIFHYSNKGKISWFDFAIAIKELAQLECEVVPVPSSQFPTAAKRPNYSLLDTSKIEKTYGVQIPFWKDSLRKCLFELGVRS</sequence>
<feature type="domain" description="RmlD-like substrate binding" evidence="7">
    <location>
        <begin position="3"/>
        <end position="282"/>
    </location>
</feature>
<dbReference type="NCBIfam" id="TIGR01214">
    <property type="entry name" value="rmlD"/>
    <property type="match status" value="1"/>
</dbReference>
<dbReference type="PANTHER" id="PTHR10491:SF4">
    <property type="entry name" value="METHIONINE ADENOSYLTRANSFERASE 2 SUBUNIT BETA"/>
    <property type="match status" value="1"/>
</dbReference>
<dbReference type="RefSeq" id="WP_214112831.1">
    <property type="nucleotide sequence ID" value="NZ_JAHCTB010000003.1"/>
</dbReference>
<keyword evidence="9" id="KW-1185">Reference proteome</keyword>
<dbReference type="Gene3D" id="3.40.50.720">
    <property type="entry name" value="NAD(P)-binding Rossmann-like Domain"/>
    <property type="match status" value="1"/>
</dbReference>
<dbReference type="Proteomes" id="UP001297092">
    <property type="component" value="Unassembled WGS sequence"/>
</dbReference>